<dbReference type="RefSeq" id="WP_146789739.1">
    <property type="nucleotide sequence ID" value="NZ_VOLT01000008.1"/>
</dbReference>
<evidence type="ECO:0000313" key="2">
    <source>
        <dbReference type="Proteomes" id="UP000321822"/>
    </source>
</evidence>
<gene>
    <name evidence="1" type="ORF">ESZ36_16055</name>
</gene>
<organism evidence="1 2">
    <name type="scientific">Colwellia demingiae</name>
    <dbReference type="NCBI Taxonomy" id="89401"/>
    <lineage>
        <taxon>Bacteria</taxon>
        <taxon>Pseudomonadati</taxon>
        <taxon>Pseudomonadota</taxon>
        <taxon>Gammaproteobacteria</taxon>
        <taxon>Alteromonadales</taxon>
        <taxon>Colwelliaceae</taxon>
        <taxon>Colwellia</taxon>
    </lineage>
</organism>
<name>A0A5C6QBQ3_9GAMM</name>
<protein>
    <submittedName>
        <fullName evidence="1">DUF523 domain-containing protein</fullName>
    </submittedName>
</protein>
<dbReference type="PANTHER" id="PTHR30087">
    <property type="entry name" value="INNER MEMBRANE PROTEIN"/>
    <property type="match status" value="1"/>
</dbReference>
<evidence type="ECO:0000313" key="1">
    <source>
        <dbReference type="EMBL" id="TWX66376.1"/>
    </source>
</evidence>
<comment type="caution">
    <text evidence="1">The sequence shown here is derived from an EMBL/GenBank/DDBJ whole genome shotgun (WGS) entry which is preliminary data.</text>
</comment>
<sequence length="159" mass="17693">MKVSEQPIKKILISSCFLGERVRYNGVVKPLVNKLLEQWKKQGRLIAICPEVISGLPVPRPPAEIDPNTKKVITIESIDVTEQFDKGAKLALRLCRQHNIQVALLKESSPSCGSNTIYDGTFRQQKIIGEGVTTKLLRGHGIKVFCEDSIEELAAQIEN</sequence>
<reference evidence="1 2" key="1">
    <citation type="submission" date="2019-07" db="EMBL/GenBank/DDBJ databases">
        <title>Genomes of sea-ice associated Colwellia species.</title>
        <authorList>
            <person name="Bowman J.P."/>
        </authorList>
    </citation>
    <scope>NUCLEOTIDE SEQUENCE [LARGE SCALE GENOMIC DNA]</scope>
    <source>
        <strain evidence="1 2">ACAM 459</strain>
    </source>
</reference>
<dbReference type="InterPro" id="IPR007553">
    <property type="entry name" value="2-thiour_desulf"/>
</dbReference>
<keyword evidence="2" id="KW-1185">Reference proteome</keyword>
<accession>A0A5C6QBQ3</accession>
<dbReference type="Proteomes" id="UP000321822">
    <property type="component" value="Unassembled WGS sequence"/>
</dbReference>
<dbReference type="AlphaFoldDB" id="A0A5C6QBQ3"/>
<dbReference type="EMBL" id="VOLT01000008">
    <property type="protein sequence ID" value="TWX66376.1"/>
    <property type="molecule type" value="Genomic_DNA"/>
</dbReference>
<proteinExistence type="predicted"/>
<dbReference type="PANTHER" id="PTHR30087:SF1">
    <property type="entry name" value="HYPOTHETICAL CYTOSOLIC PROTEIN"/>
    <property type="match status" value="1"/>
</dbReference>
<dbReference type="Pfam" id="PF04463">
    <property type="entry name" value="2-thiour_desulf"/>
    <property type="match status" value="1"/>
</dbReference>
<dbReference type="OrthoDB" id="495783at2"/>